<dbReference type="PANTHER" id="PTHR47510">
    <property type="entry name" value="REVERSE TRANSCRIPTASE DOMAIN-CONTAINING PROTEIN"/>
    <property type="match status" value="1"/>
</dbReference>
<dbReference type="InterPro" id="IPR036691">
    <property type="entry name" value="Endo/exonu/phosph_ase_sf"/>
</dbReference>
<dbReference type="CDD" id="cd01650">
    <property type="entry name" value="RT_nLTR_like"/>
    <property type="match status" value="1"/>
</dbReference>
<organism evidence="3 4">
    <name type="scientific">Meloidogyne enterolobii</name>
    <name type="common">Root-knot nematode worm</name>
    <name type="synonym">Meloidogyne mayaguensis</name>
    <dbReference type="NCBI Taxonomy" id="390850"/>
    <lineage>
        <taxon>Eukaryota</taxon>
        <taxon>Metazoa</taxon>
        <taxon>Ecdysozoa</taxon>
        <taxon>Nematoda</taxon>
        <taxon>Chromadorea</taxon>
        <taxon>Rhabditida</taxon>
        <taxon>Tylenchina</taxon>
        <taxon>Tylenchomorpha</taxon>
        <taxon>Tylenchoidea</taxon>
        <taxon>Meloidogynidae</taxon>
        <taxon>Meloidogyninae</taxon>
        <taxon>Meloidogyne</taxon>
    </lineage>
</organism>
<dbReference type="InterPro" id="IPR043502">
    <property type="entry name" value="DNA/RNA_pol_sf"/>
</dbReference>
<accession>A0A6V7WHT2</accession>
<dbReference type="SUPFAM" id="SSF56672">
    <property type="entry name" value="DNA/RNA polymerases"/>
    <property type="match status" value="1"/>
</dbReference>
<evidence type="ECO:0000313" key="3">
    <source>
        <dbReference type="EMBL" id="CAD2186540.1"/>
    </source>
</evidence>
<evidence type="ECO:0000256" key="1">
    <source>
        <dbReference type="SAM" id="MobiDB-lite"/>
    </source>
</evidence>
<gene>
    <name evidence="3" type="ORF">MENT_LOCUS39047</name>
</gene>
<dbReference type="Proteomes" id="UP000580250">
    <property type="component" value="Unassembled WGS sequence"/>
</dbReference>
<dbReference type="Pfam" id="PF00078">
    <property type="entry name" value="RVT_1"/>
    <property type="match status" value="1"/>
</dbReference>
<comment type="caution">
    <text evidence="3">The sequence shown here is derived from an EMBL/GenBank/DDBJ whole genome shotgun (WGS) entry which is preliminary data.</text>
</comment>
<protein>
    <recommendedName>
        <fullName evidence="2">Reverse transcriptase domain-containing protein</fullName>
    </recommendedName>
</protein>
<dbReference type="InterPro" id="IPR005135">
    <property type="entry name" value="Endo/exonuclease/phosphatase"/>
</dbReference>
<name>A0A6V7WHT2_MELEN</name>
<dbReference type="Gene3D" id="3.60.10.10">
    <property type="entry name" value="Endonuclease/exonuclease/phosphatase"/>
    <property type="match status" value="1"/>
</dbReference>
<evidence type="ECO:0000259" key="2">
    <source>
        <dbReference type="PROSITE" id="PS50878"/>
    </source>
</evidence>
<dbReference type="AlphaFoldDB" id="A0A6V7WHT2"/>
<dbReference type="PROSITE" id="PS50878">
    <property type="entry name" value="RT_POL"/>
    <property type="match status" value="1"/>
</dbReference>
<feature type="domain" description="Reverse transcriptase" evidence="2">
    <location>
        <begin position="634"/>
        <end position="887"/>
    </location>
</feature>
<dbReference type="PANTHER" id="PTHR47510:SF3">
    <property type="entry name" value="ENDO_EXONUCLEASE_PHOSPHATASE DOMAIN-CONTAINING PROTEIN"/>
    <property type="match status" value="1"/>
</dbReference>
<dbReference type="SUPFAM" id="SSF56219">
    <property type="entry name" value="DNase I-like"/>
    <property type="match status" value="1"/>
</dbReference>
<reference evidence="3 4" key="1">
    <citation type="submission" date="2020-08" db="EMBL/GenBank/DDBJ databases">
        <authorList>
            <person name="Koutsovoulos G."/>
            <person name="Danchin GJ E."/>
        </authorList>
    </citation>
    <scope>NUCLEOTIDE SEQUENCE [LARGE SCALE GENOMIC DNA]</scope>
</reference>
<sequence>MTSKRQYSIGGNSNDSSTNSPLTKKQQLINSISSLNFENLTTIPSDPNIPEFAKSLLEQQQLIIKQLSGLLKIASELICEKTEPTAPSMEQQNHLLVITGLAESNEERPIDRATSDKNNVLEIFNELEIDRCLPTSIFRMGRQRPPNSKPRPLKVIMPCSAAATEAIKNKKKLAGGKFKNVIIRRSLTKEELEERASLIERCKIKRKDTVKNKIHELDLEIAQQNPDILFLTETWINSSENPLLYLKSSSLFQIITDNRNQSYKSRGGGVAILIKNGISFRHIKCKKISGIDTIVIDISTNRFKHYIRLALVYRPPSISNQATQSLIKVLQKISEGNVAIVGDFNFNKSYINWNNLTSNNNIDLLLTNNSSCISSLSSSAGLSTSDHFSTKFLLNIQRPTPSIKTFRDYKNIKLLNAHIAKEFNNLYDIFFVSDKYSFFIHFINELSNFYIPIRSLTIKSNVTTYPKHIKRLLVTKNKIYKDLKNNKIHPSQYLKFCKTVKHIINRYNSIRIKKLVSSSQGIHKFMKRFTKGHSPIPYLVHNGLYLFEDKAKCDLFARAFAPSFSNVPIQNHPILPLSNYSSQLDDIDFTLIDIVNILKSLPPKEGVSADGISYKLLKNCTDSIAPFLADIFRDSLDTGILPELWKISFITPIFKKGSASDVSNYRPIAITSCICRVFEKLILQHILSHLEANKIISDQQFGFLKKRSTVTQLLSSFDAWYKALLNNKCIDCIFIDFKKAFDSVPIRYLIYKLSNIGIKGKLLNWISNFLSNRTAFVKINDNYSDPIPIMSGIPQGTIIGPVLFLIYINDIIYRIPSPTKTMLFADDLKIFCEFSANSDNACLQESLIKIEEWCSDWALDISLNKTCTFHIGKNNPRKRYIFFGTTLQTVSSVTDLGITFSDKLSFEAYLSKIIKKAYHRSILVLNNINTSNPKIFSLAFKSYVRPILEYASIIWSPKTKKLILKIEQIQKWFTRIALAKCKIPKMNYENRLKFLNLESLVLRRTLFDLSTIFRLTKNFTHLDPTRFVEFSTRPIRNKHNLQLRVPKKISKTEHWIINRSLNLWNILPIQIINSPNPKSFWINLRNYLIQNQDLIKDFIGHF</sequence>
<evidence type="ECO:0000313" key="4">
    <source>
        <dbReference type="Proteomes" id="UP000580250"/>
    </source>
</evidence>
<dbReference type="OrthoDB" id="1938551at2759"/>
<dbReference type="Pfam" id="PF03372">
    <property type="entry name" value="Exo_endo_phos"/>
    <property type="match status" value="1"/>
</dbReference>
<dbReference type="GO" id="GO:0003824">
    <property type="term" value="F:catalytic activity"/>
    <property type="evidence" value="ECO:0007669"/>
    <property type="project" value="InterPro"/>
</dbReference>
<dbReference type="EMBL" id="CAJEWN010000592">
    <property type="protein sequence ID" value="CAD2186540.1"/>
    <property type="molecule type" value="Genomic_DNA"/>
</dbReference>
<feature type="region of interest" description="Disordered" evidence="1">
    <location>
        <begin position="1"/>
        <end position="24"/>
    </location>
</feature>
<dbReference type="InterPro" id="IPR000477">
    <property type="entry name" value="RT_dom"/>
</dbReference>
<proteinExistence type="predicted"/>
<dbReference type="PRINTS" id="PR01345">
    <property type="entry name" value="CERVTRCPTASE"/>
</dbReference>